<dbReference type="Gramene" id="PRQ23335">
    <property type="protein sequence ID" value="PRQ23335"/>
    <property type="gene ID" value="RchiOBHm_Chr6g0260221"/>
</dbReference>
<evidence type="ECO:0000256" key="1">
    <source>
        <dbReference type="SAM" id="Phobius"/>
    </source>
</evidence>
<feature type="transmembrane region" description="Helical" evidence="1">
    <location>
        <begin position="6"/>
        <end position="24"/>
    </location>
</feature>
<dbReference type="STRING" id="74649.A0A2P6PN25"/>
<evidence type="ECO:0000313" key="2">
    <source>
        <dbReference type="EMBL" id="PRQ23335.1"/>
    </source>
</evidence>
<dbReference type="Proteomes" id="UP000238479">
    <property type="component" value="Chromosome 6"/>
</dbReference>
<dbReference type="AlphaFoldDB" id="A0A2P6PN25"/>
<name>A0A2P6PN25_ROSCH</name>
<keyword evidence="3" id="KW-1185">Reference proteome</keyword>
<feature type="transmembrane region" description="Helical" evidence="1">
    <location>
        <begin position="72"/>
        <end position="94"/>
    </location>
</feature>
<gene>
    <name evidence="2" type="ORF">RchiOBHm_Chr6g0260221</name>
</gene>
<evidence type="ECO:0000313" key="3">
    <source>
        <dbReference type="Proteomes" id="UP000238479"/>
    </source>
</evidence>
<keyword evidence="1" id="KW-1133">Transmembrane helix</keyword>
<keyword evidence="1" id="KW-0812">Transmembrane</keyword>
<reference evidence="2 3" key="1">
    <citation type="journal article" date="2018" name="Nat. Genet.">
        <title>The Rosa genome provides new insights in the design of modern roses.</title>
        <authorList>
            <person name="Bendahmane M."/>
        </authorList>
    </citation>
    <scope>NUCLEOTIDE SEQUENCE [LARGE SCALE GENOMIC DNA]</scope>
    <source>
        <strain evidence="3">cv. Old Blush</strain>
    </source>
</reference>
<proteinExistence type="predicted"/>
<comment type="caution">
    <text evidence="2">The sequence shown here is derived from an EMBL/GenBank/DDBJ whole genome shotgun (WGS) entry which is preliminary data.</text>
</comment>
<organism evidence="2 3">
    <name type="scientific">Rosa chinensis</name>
    <name type="common">China rose</name>
    <dbReference type="NCBI Taxonomy" id="74649"/>
    <lineage>
        <taxon>Eukaryota</taxon>
        <taxon>Viridiplantae</taxon>
        <taxon>Streptophyta</taxon>
        <taxon>Embryophyta</taxon>
        <taxon>Tracheophyta</taxon>
        <taxon>Spermatophyta</taxon>
        <taxon>Magnoliopsida</taxon>
        <taxon>eudicotyledons</taxon>
        <taxon>Gunneridae</taxon>
        <taxon>Pentapetalae</taxon>
        <taxon>rosids</taxon>
        <taxon>fabids</taxon>
        <taxon>Rosales</taxon>
        <taxon>Rosaceae</taxon>
        <taxon>Rosoideae</taxon>
        <taxon>Rosoideae incertae sedis</taxon>
        <taxon>Rosa</taxon>
    </lineage>
</organism>
<dbReference type="EMBL" id="PDCK01000044">
    <property type="protein sequence ID" value="PRQ23335.1"/>
    <property type="molecule type" value="Genomic_DNA"/>
</dbReference>
<accession>A0A2P6PN25</accession>
<keyword evidence="1" id="KW-0472">Membrane</keyword>
<protein>
    <submittedName>
        <fullName evidence="2">Uncharacterized protein</fullName>
    </submittedName>
</protein>
<sequence length="175" mass="19593">MNIVSFTHVVLGSNILMVPIGLFARVSSLPCRIKICRVWQVLAITEDLHDVHSLGKEAAAVHRSLVEDLSKFYLFLVFKMINVSTLYDLLFMLITTFANAILFPLETVLSKDVAAMTDAICRERETKMEISLIHGQAIYQSYSLKIREACQTLDPLVPSLTSSVKGLYSMLTRPA</sequence>